<dbReference type="AlphaFoldDB" id="A0AAJ8M1H5"/>
<dbReference type="RefSeq" id="XP_066069795.1">
    <property type="nucleotide sequence ID" value="XM_066213698.1"/>
</dbReference>
<feature type="compositionally biased region" description="Polar residues" evidence="1">
    <location>
        <begin position="40"/>
        <end position="61"/>
    </location>
</feature>
<sequence length="142" mass="15600">MALLRTSRLLRLHNPSSTARALSTAPEPPTPLPAEQPTAVSPTYLQQSPNVPHTWSTNQNPKPHAFANVRFEQTSLRYQPNRPSAMGMVNEDPVRLVQGRRAVCDGGGGALGHPKIYINLDKPGPKACGYCSIRFEQAHEEH</sequence>
<dbReference type="PANTHER" id="PTHR13156">
    <property type="entry name" value="NADH-UBIQUINONE OXIDOREDUCTASE 13 KD-A SUBUNIT"/>
    <property type="match status" value="1"/>
</dbReference>
<dbReference type="EMBL" id="CP143788">
    <property type="protein sequence ID" value="WVN89095.1"/>
    <property type="molecule type" value="Genomic_DNA"/>
</dbReference>
<protein>
    <recommendedName>
        <fullName evidence="2">Zinc finger CHCC-type domain-containing protein</fullName>
    </recommendedName>
</protein>
<gene>
    <name evidence="3" type="ORF">L203_104311</name>
</gene>
<reference evidence="3" key="3">
    <citation type="submission" date="2024-01" db="EMBL/GenBank/DDBJ databases">
        <authorList>
            <person name="Coelho M.A."/>
            <person name="David-Palma M."/>
            <person name="Shea T."/>
            <person name="Sun S."/>
            <person name="Cuomo C.A."/>
            <person name="Heitman J."/>
        </authorList>
    </citation>
    <scope>NUCLEOTIDE SEQUENCE</scope>
    <source>
        <strain evidence="3">CBS 7841</strain>
    </source>
</reference>
<accession>A0AAJ8M1H5</accession>
<dbReference type="Pfam" id="PF10276">
    <property type="entry name" value="zf-CHCC"/>
    <property type="match status" value="1"/>
</dbReference>
<feature type="region of interest" description="Disordered" evidence="1">
    <location>
        <begin position="1"/>
        <end position="63"/>
    </location>
</feature>
<dbReference type="GeneID" id="91088521"/>
<dbReference type="KEGG" id="cdep:91088521"/>
<dbReference type="PANTHER" id="PTHR13156:SF0">
    <property type="entry name" value="NADH DEHYDROGENASE [UBIQUINONE] IRON-SULFUR PROTEIN 6, MITOCHONDRIAL"/>
    <property type="match status" value="1"/>
</dbReference>
<evidence type="ECO:0000313" key="3">
    <source>
        <dbReference type="EMBL" id="WVN89095.1"/>
    </source>
</evidence>
<organism evidence="3 4">
    <name type="scientific">Cryptococcus depauperatus CBS 7841</name>
    <dbReference type="NCBI Taxonomy" id="1295531"/>
    <lineage>
        <taxon>Eukaryota</taxon>
        <taxon>Fungi</taxon>
        <taxon>Dikarya</taxon>
        <taxon>Basidiomycota</taxon>
        <taxon>Agaricomycotina</taxon>
        <taxon>Tremellomycetes</taxon>
        <taxon>Tremellales</taxon>
        <taxon>Cryptococcaceae</taxon>
        <taxon>Cryptococcus</taxon>
    </lineage>
</organism>
<evidence type="ECO:0000256" key="1">
    <source>
        <dbReference type="SAM" id="MobiDB-lite"/>
    </source>
</evidence>
<dbReference type="GO" id="GO:0005739">
    <property type="term" value="C:mitochondrion"/>
    <property type="evidence" value="ECO:0007669"/>
    <property type="project" value="GOC"/>
</dbReference>
<dbReference type="Proteomes" id="UP000094043">
    <property type="component" value="Chromosome 5"/>
</dbReference>
<evidence type="ECO:0000313" key="4">
    <source>
        <dbReference type="Proteomes" id="UP000094043"/>
    </source>
</evidence>
<evidence type="ECO:0000259" key="2">
    <source>
        <dbReference type="Pfam" id="PF10276"/>
    </source>
</evidence>
<keyword evidence="4" id="KW-1185">Reference proteome</keyword>
<dbReference type="GO" id="GO:0006120">
    <property type="term" value="P:mitochondrial electron transport, NADH to ubiquinone"/>
    <property type="evidence" value="ECO:0007669"/>
    <property type="project" value="TreeGrafter"/>
</dbReference>
<dbReference type="FunFam" id="2.60.260.40:FF:000003">
    <property type="entry name" value="NADH dehydrogenase [ubiquinone] iron-sulfur protein 6, mitochondrial"/>
    <property type="match status" value="1"/>
</dbReference>
<name>A0AAJ8M1H5_9TREE</name>
<dbReference type="Gene3D" id="2.60.260.40">
    <property type="entry name" value="q5lls5 like domains"/>
    <property type="match status" value="1"/>
</dbReference>
<proteinExistence type="predicted"/>
<reference evidence="3" key="1">
    <citation type="submission" date="2016-06" db="EMBL/GenBank/DDBJ databases">
        <authorList>
            <person name="Cuomo C."/>
            <person name="Litvintseva A."/>
            <person name="Heitman J."/>
            <person name="Chen Y."/>
            <person name="Sun S."/>
            <person name="Springer D."/>
            <person name="Dromer F."/>
            <person name="Young S."/>
            <person name="Zeng Q."/>
            <person name="Chapman S."/>
            <person name="Gujja S."/>
            <person name="Saif S."/>
            <person name="Birren B."/>
        </authorList>
    </citation>
    <scope>NUCLEOTIDE SEQUENCE</scope>
    <source>
        <strain evidence="3">CBS 7841</strain>
    </source>
</reference>
<dbReference type="InterPro" id="IPR019401">
    <property type="entry name" value="Znf_CHCC"/>
</dbReference>
<feature type="domain" description="Zinc finger CHCC-type" evidence="2">
    <location>
        <begin position="99"/>
        <end position="135"/>
    </location>
</feature>
<reference evidence="3" key="2">
    <citation type="journal article" date="2022" name="Elife">
        <title>Obligate sexual reproduction of a homothallic fungus closely related to the Cryptococcus pathogenic species complex.</title>
        <authorList>
            <person name="Passer A.R."/>
            <person name="Clancey S.A."/>
            <person name="Shea T."/>
            <person name="David-Palma M."/>
            <person name="Averette A.F."/>
            <person name="Boekhout T."/>
            <person name="Porcel B.M."/>
            <person name="Nowrousian M."/>
            <person name="Cuomo C.A."/>
            <person name="Sun S."/>
            <person name="Heitman J."/>
            <person name="Coelho M.A."/>
        </authorList>
    </citation>
    <scope>NUCLEOTIDE SEQUENCE</scope>
    <source>
        <strain evidence="3">CBS 7841</strain>
    </source>
</reference>